<organism evidence="2">
    <name type="scientific">Hyalella azteca</name>
    <name type="common">Amphipod</name>
    <dbReference type="NCBI Taxonomy" id="294128"/>
    <lineage>
        <taxon>Eukaryota</taxon>
        <taxon>Metazoa</taxon>
        <taxon>Ecdysozoa</taxon>
        <taxon>Arthropoda</taxon>
        <taxon>Crustacea</taxon>
        <taxon>Multicrustacea</taxon>
        <taxon>Malacostraca</taxon>
        <taxon>Eumalacostraca</taxon>
        <taxon>Peracarida</taxon>
        <taxon>Amphipoda</taxon>
        <taxon>Senticaudata</taxon>
        <taxon>Talitrida</taxon>
        <taxon>Talitroidea</taxon>
        <taxon>Hyalellidae</taxon>
        <taxon>Hyalella</taxon>
    </lineage>
</organism>
<name>A0A6A0H1X9_HYAAZ</name>
<reference evidence="2" key="1">
    <citation type="submission" date="2014-08" db="EMBL/GenBank/DDBJ databases">
        <authorList>
            <person name="Murali S."/>
            <person name="Richards S."/>
            <person name="Bandaranaike D."/>
            <person name="Bellair M."/>
            <person name="Blankenburg K."/>
            <person name="Chao H."/>
            <person name="Dinh H."/>
            <person name="Doddapaneni H."/>
            <person name="Dugan-Rocha S."/>
            <person name="Elkadiri S."/>
            <person name="Gnanaolivu R."/>
            <person name="Hughes D."/>
            <person name="Lee S."/>
            <person name="Li M."/>
            <person name="Ming W."/>
            <person name="Munidasa M."/>
            <person name="Muniz J."/>
            <person name="Nguyen L."/>
            <person name="Osuji N."/>
            <person name="Pu L.-L."/>
            <person name="Puazo M."/>
            <person name="Skinner E."/>
            <person name="Qu C."/>
            <person name="Quiroz J."/>
            <person name="Raj R."/>
            <person name="Weissenberger G."/>
            <person name="Xin Y."/>
            <person name="Zou X."/>
            <person name="Han Y."/>
            <person name="Worley K."/>
            <person name="Muzny D."/>
            <person name="Gibbs R."/>
        </authorList>
    </citation>
    <scope>NUCLEOTIDE SEQUENCE</scope>
    <source>
        <strain evidence="2">HAZT.00-mixed</strain>
        <tissue evidence="2">Whole organism</tissue>
    </source>
</reference>
<protein>
    <submittedName>
        <fullName evidence="2">Uncharacterized protein</fullName>
    </submittedName>
</protein>
<evidence type="ECO:0000313" key="2">
    <source>
        <dbReference type="EMBL" id="KAA0195854.1"/>
    </source>
</evidence>
<comment type="caution">
    <text evidence="2">The sequence shown here is derived from an EMBL/GenBank/DDBJ whole genome shotgun (WGS) entry which is preliminary data.</text>
</comment>
<keyword evidence="1" id="KW-0472">Membrane</keyword>
<accession>A0A6A0H1X9</accession>
<sequence>MDWDLAHGLGPFRYISRYFLVPSFIAVLLLVALTCWSFVVAKPQPEPQFFGGGFGGGRGFGGGFGGGRGFGGGFGGGRGFGGGFGGRPGFGGGFGGGRGFGGGFSNERFSNEFFG</sequence>
<gene>
    <name evidence="2" type="ORF">HAZT_HAZT004239</name>
</gene>
<keyword evidence="1" id="KW-0812">Transmembrane</keyword>
<evidence type="ECO:0000256" key="1">
    <source>
        <dbReference type="SAM" id="Phobius"/>
    </source>
</evidence>
<proteinExistence type="predicted"/>
<reference evidence="2" key="3">
    <citation type="submission" date="2019-06" db="EMBL/GenBank/DDBJ databases">
        <authorList>
            <person name="Poynton C."/>
            <person name="Hasenbein S."/>
            <person name="Benoit J.B."/>
            <person name="Sepulveda M.S."/>
            <person name="Poelchau M.F."/>
            <person name="Murali S.C."/>
            <person name="Chen S."/>
            <person name="Glastad K.M."/>
            <person name="Werren J.H."/>
            <person name="Vineis J.H."/>
            <person name="Bowen J.L."/>
            <person name="Friedrich M."/>
            <person name="Jones J."/>
            <person name="Robertson H.M."/>
            <person name="Feyereisen R."/>
            <person name="Mechler-Hickson A."/>
            <person name="Mathers N."/>
            <person name="Lee C.E."/>
            <person name="Colbourne J.K."/>
            <person name="Biales A."/>
            <person name="Johnston J.S."/>
            <person name="Wellborn G.A."/>
            <person name="Rosendale A.J."/>
            <person name="Cridge A.G."/>
            <person name="Munoz-Torres M.C."/>
            <person name="Bain P.A."/>
            <person name="Manny A.R."/>
            <person name="Major K.M."/>
            <person name="Lambert F.N."/>
            <person name="Vulpe C.D."/>
            <person name="Tuck P."/>
            <person name="Blalock B.J."/>
            <person name="Lin Y.-Y."/>
            <person name="Smith M.E."/>
            <person name="Ochoa-Acuna H."/>
            <person name="Chen M.-J.M."/>
            <person name="Childers C.P."/>
            <person name="Qu J."/>
            <person name="Dugan S."/>
            <person name="Lee S.L."/>
            <person name="Chao H."/>
            <person name="Dinh H."/>
            <person name="Han Y."/>
            <person name="Doddapaneni H."/>
            <person name="Worley K.C."/>
            <person name="Muzny D.M."/>
            <person name="Gibbs R.A."/>
            <person name="Richards S."/>
        </authorList>
    </citation>
    <scope>NUCLEOTIDE SEQUENCE</scope>
    <source>
        <strain evidence="2">HAZT.00-mixed</strain>
        <tissue evidence="2">Whole organism</tissue>
    </source>
</reference>
<dbReference type="AlphaFoldDB" id="A0A6A0H1X9"/>
<keyword evidence="1" id="KW-1133">Transmembrane helix</keyword>
<reference evidence="2" key="2">
    <citation type="journal article" date="2018" name="Environ. Sci. Technol.">
        <title>The Toxicogenome of Hyalella azteca: A Model for Sediment Ecotoxicology and Evolutionary Toxicology.</title>
        <authorList>
            <person name="Poynton H.C."/>
            <person name="Hasenbein S."/>
            <person name="Benoit J.B."/>
            <person name="Sepulveda M.S."/>
            <person name="Poelchau M.F."/>
            <person name="Hughes D.S.T."/>
            <person name="Murali S.C."/>
            <person name="Chen S."/>
            <person name="Glastad K.M."/>
            <person name="Goodisman M.A.D."/>
            <person name="Werren J.H."/>
            <person name="Vineis J.H."/>
            <person name="Bowen J.L."/>
            <person name="Friedrich M."/>
            <person name="Jones J."/>
            <person name="Robertson H.M."/>
            <person name="Feyereisen R."/>
            <person name="Mechler-Hickson A."/>
            <person name="Mathers N."/>
            <person name="Lee C.E."/>
            <person name="Colbourne J.K."/>
            <person name="Biales A."/>
            <person name="Johnston J.S."/>
            <person name="Wellborn G.A."/>
            <person name="Rosendale A.J."/>
            <person name="Cridge A.G."/>
            <person name="Munoz-Torres M.C."/>
            <person name="Bain P.A."/>
            <person name="Manny A.R."/>
            <person name="Major K.M."/>
            <person name="Lambert F.N."/>
            <person name="Vulpe C.D."/>
            <person name="Tuck P."/>
            <person name="Blalock B.J."/>
            <person name="Lin Y.Y."/>
            <person name="Smith M.E."/>
            <person name="Ochoa-Acuna H."/>
            <person name="Chen M.M."/>
            <person name="Childers C.P."/>
            <person name="Qu J."/>
            <person name="Dugan S."/>
            <person name="Lee S.L."/>
            <person name="Chao H."/>
            <person name="Dinh H."/>
            <person name="Han Y."/>
            <person name="Doddapaneni H."/>
            <person name="Worley K.C."/>
            <person name="Muzny D.M."/>
            <person name="Gibbs R.A."/>
            <person name="Richards S."/>
        </authorList>
    </citation>
    <scope>NUCLEOTIDE SEQUENCE</scope>
    <source>
        <strain evidence="2">HAZT.00-mixed</strain>
        <tissue evidence="2">Whole organism</tissue>
    </source>
</reference>
<feature type="transmembrane region" description="Helical" evidence="1">
    <location>
        <begin position="20"/>
        <end position="41"/>
    </location>
</feature>
<dbReference type="EMBL" id="JQDR03009315">
    <property type="protein sequence ID" value="KAA0195854.1"/>
    <property type="molecule type" value="Genomic_DNA"/>
</dbReference>
<dbReference type="Proteomes" id="UP000711488">
    <property type="component" value="Unassembled WGS sequence"/>
</dbReference>